<dbReference type="WBParaSite" id="PTRK_0001145100.1">
    <property type="protein sequence ID" value="PTRK_0001145100.1"/>
    <property type="gene ID" value="PTRK_0001145100"/>
</dbReference>
<feature type="domain" description="Protein kinase" evidence="8">
    <location>
        <begin position="1"/>
        <end position="246"/>
    </location>
</feature>
<protein>
    <submittedName>
        <fullName evidence="10">Protein kinase domain-containing protein</fullName>
    </submittedName>
</protein>
<evidence type="ECO:0000256" key="2">
    <source>
        <dbReference type="ARBA" id="ARBA00022527"/>
    </source>
</evidence>
<dbReference type="PANTHER" id="PTHR24057:SF0">
    <property type="entry name" value="PROTEIN KINASE SHAGGY-RELATED"/>
    <property type="match status" value="1"/>
</dbReference>
<feature type="region of interest" description="Disordered" evidence="7">
    <location>
        <begin position="631"/>
        <end position="670"/>
    </location>
</feature>
<dbReference type="Pfam" id="PF00069">
    <property type="entry name" value="Pkinase"/>
    <property type="match status" value="1"/>
</dbReference>
<evidence type="ECO:0000256" key="4">
    <source>
        <dbReference type="ARBA" id="ARBA00022741"/>
    </source>
</evidence>
<dbReference type="GO" id="GO:0004674">
    <property type="term" value="F:protein serine/threonine kinase activity"/>
    <property type="evidence" value="ECO:0007669"/>
    <property type="project" value="UniProtKB-KW"/>
</dbReference>
<dbReference type="InterPro" id="IPR011009">
    <property type="entry name" value="Kinase-like_dom_sf"/>
</dbReference>
<dbReference type="GO" id="GO:0005737">
    <property type="term" value="C:cytoplasm"/>
    <property type="evidence" value="ECO:0007669"/>
    <property type="project" value="TreeGrafter"/>
</dbReference>
<comment type="similarity">
    <text evidence="1">Belongs to the protein kinase superfamily. CMGC Ser/Thr protein kinase family. GSK-3 subfamily.</text>
</comment>
<keyword evidence="2" id="KW-0723">Serine/threonine-protein kinase</keyword>
<dbReference type="PANTHER" id="PTHR24057">
    <property type="entry name" value="GLYCOGEN SYNTHASE KINASE-3 ALPHA"/>
    <property type="match status" value="1"/>
</dbReference>
<dbReference type="GO" id="GO:0007165">
    <property type="term" value="P:signal transduction"/>
    <property type="evidence" value="ECO:0007669"/>
    <property type="project" value="TreeGrafter"/>
</dbReference>
<dbReference type="GO" id="GO:0005524">
    <property type="term" value="F:ATP binding"/>
    <property type="evidence" value="ECO:0007669"/>
    <property type="project" value="UniProtKB-KW"/>
</dbReference>
<feature type="region of interest" description="Disordered" evidence="7">
    <location>
        <begin position="561"/>
        <end position="586"/>
    </location>
</feature>
<dbReference type="GO" id="GO:0030154">
    <property type="term" value="P:cell differentiation"/>
    <property type="evidence" value="ECO:0007669"/>
    <property type="project" value="TreeGrafter"/>
</dbReference>
<accession>A0A0N4ZSH1</accession>
<dbReference type="InterPro" id="IPR008271">
    <property type="entry name" value="Ser/Thr_kinase_AS"/>
</dbReference>
<dbReference type="Proteomes" id="UP000038045">
    <property type="component" value="Unplaced"/>
</dbReference>
<evidence type="ECO:0000259" key="8">
    <source>
        <dbReference type="PROSITE" id="PS50011"/>
    </source>
</evidence>
<proteinExistence type="inferred from homology"/>
<dbReference type="SUPFAM" id="SSF56112">
    <property type="entry name" value="Protein kinase-like (PK-like)"/>
    <property type="match status" value="1"/>
</dbReference>
<sequence>MAQAKCEIECLVKNRQRMFQSVLGFGINLRLNRLYIGYDINVNTLDKIIRKKSYTPDMAFIRLTSQQLMEGLYHLERIGIIHKDIKPENIYVKPNREQILIGNFHYCTYLQEPQNLVYNDKSLNYRAIEAFIEPEKVSHSVDVWSAGCVINEMLNFGRLLFEGKTPLAIIGSIYEIIGAPTRENCEGYDEIPFYKYIHFASSSDSFKPNFNMDNFHQYLNDFFERIFTHSISDRLSAKEALFHPFLKDLATEGLKKSEKWRKDYDALSDHSLKFEAQIRYVNALVEKIKEQKDRQNLDIKNKDMCKIITPKQLKRKRKLQKNNKSNPLLKELAKKPKLEPDDIKKISHLIEPTKKVSLEEKINFYKKQDVRKIFRSNTLFRRILFKTGKIELPLAYEILAKIEYGKMKLSDVKSGKVMKRKMVNLETRLKLKREKRLNKIKEIIKKRVEIKEKRICQALKRNLKNQPLPATVVKDKLIKESETTPPKKPINPESFMPPVFLNVEKKPEFAVPRIPEKITVKKQKSIENIVKEKKNIVEERKTKIKLLEISELPAEPIKVKKNEKPKHQEKSSILNHKITKPDKPFPQCLMPDDEPCSSKSIVKAKDKPWYEIKTVPELPFDKAPKIYIPPDNILMKPPYPTSQKNSRKSSHKSLTQKTSSVKPLKIPSVTTPAQRIQKLKAQTPLFSPPNDLPTSKPSPTVGRLYNQLTTKSPAVKTNDLQFDLKKFHNNRLEIDLNKDKLIKEKSYELLTEPPKPPTLPKKQPRTSETKNTIRNLLTIEKVKLQKKGGRNK</sequence>
<dbReference type="PROSITE" id="PS50011">
    <property type="entry name" value="PROTEIN_KINASE_DOM"/>
    <property type="match status" value="1"/>
</dbReference>
<feature type="region of interest" description="Disordered" evidence="7">
    <location>
        <begin position="749"/>
        <end position="772"/>
    </location>
</feature>
<dbReference type="GO" id="GO:0005634">
    <property type="term" value="C:nucleus"/>
    <property type="evidence" value="ECO:0007669"/>
    <property type="project" value="TreeGrafter"/>
</dbReference>
<organism evidence="9 10">
    <name type="scientific">Parastrongyloides trichosuri</name>
    <name type="common">Possum-specific nematode worm</name>
    <dbReference type="NCBI Taxonomy" id="131310"/>
    <lineage>
        <taxon>Eukaryota</taxon>
        <taxon>Metazoa</taxon>
        <taxon>Ecdysozoa</taxon>
        <taxon>Nematoda</taxon>
        <taxon>Chromadorea</taxon>
        <taxon>Rhabditida</taxon>
        <taxon>Tylenchina</taxon>
        <taxon>Panagrolaimomorpha</taxon>
        <taxon>Strongyloidoidea</taxon>
        <taxon>Strongyloididae</taxon>
        <taxon>Parastrongyloides</taxon>
    </lineage>
</organism>
<keyword evidence="3" id="KW-0808">Transferase</keyword>
<feature type="compositionally biased region" description="Polar residues" evidence="7">
    <location>
        <begin position="652"/>
        <end position="661"/>
    </location>
</feature>
<dbReference type="InterPro" id="IPR050591">
    <property type="entry name" value="GSK-3"/>
</dbReference>
<evidence type="ECO:0000256" key="5">
    <source>
        <dbReference type="ARBA" id="ARBA00022777"/>
    </source>
</evidence>
<name>A0A0N4ZSH1_PARTI</name>
<evidence type="ECO:0000313" key="9">
    <source>
        <dbReference type="Proteomes" id="UP000038045"/>
    </source>
</evidence>
<dbReference type="PROSITE" id="PS00108">
    <property type="entry name" value="PROTEIN_KINASE_ST"/>
    <property type="match status" value="1"/>
</dbReference>
<keyword evidence="4" id="KW-0547">Nucleotide-binding</keyword>
<evidence type="ECO:0000256" key="7">
    <source>
        <dbReference type="SAM" id="MobiDB-lite"/>
    </source>
</evidence>
<evidence type="ECO:0000313" key="10">
    <source>
        <dbReference type="WBParaSite" id="PTRK_0001145100.1"/>
    </source>
</evidence>
<evidence type="ECO:0000256" key="6">
    <source>
        <dbReference type="ARBA" id="ARBA00022840"/>
    </source>
</evidence>
<keyword evidence="6" id="KW-0067">ATP-binding</keyword>
<dbReference type="AlphaFoldDB" id="A0A0N4ZSH1"/>
<dbReference type="STRING" id="131310.A0A0N4ZSH1"/>
<evidence type="ECO:0000256" key="1">
    <source>
        <dbReference type="ARBA" id="ARBA00005527"/>
    </source>
</evidence>
<dbReference type="InterPro" id="IPR000719">
    <property type="entry name" value="Prot_kinase_dom"/>
</dbReference>
<reference evidence="10" key="1">
    <citation type="submission" date="2017-02" db="UniProtKB">
        <authorList>
            <consortium name="WormBaseParasite"/>
        </authorList>
    </citation>
    <scope>IDENTIFICATION</scope>
</reference>
<dbReference type="Gene3D" id="1.10.510.10">
    <property type="entry name" value="Transferase(Phosphotransferase) domain 1"/>
    <property type="match status" value="1"/>
</dbReference>
<evidence type="ECO:0000256" key="3">
    <source>
        <dbReference type="ARBA" id="ARBA00022679"/>
    </source>
</evidence>
<keyword evidence="5" id="KW-0418">Kinase</keyword>
<feature type="compositionally biased region" description="Basic and acidic residues" evidence="7">
    <location>
        <begin position="561"/>
        <end position="570"/>
    </location>
</feature>
<keyword evidence="9" id="KW-1185">Reference proteome</keyword>
<dbReference type="SMART" id="SM00220">
    <property type="entry name" value="S_TKc"/>
    <property type="match status" value="1"/>
</dbReference>